<gene>
    <name evidence="1" type="primary">165</name>
    <name evidence="1" type="ORF">G_165</name>
</gene>
<reference evidence="1 2" key="1">
    <citation type="submission" date="2011-09" db="EMBL/GenBank/DDBJ databases">
        <authorList>
            <person name="Pope W.H."/>
            <person name="Pedulla M.L."/>
            <person name="Ford M.E."/>
            <person name="Peebles C.L."/>
            <person name="Hatfull G.H."/>
            <person name="Hendrix R.W."/>
        </authorList>
    </citation>
    <scope>NUCLEOTIDE SEQUENCE [LARGE SCALE GENOMIC DNA]</scope>
    <source>
        <strain evidence="1">G</strain>
    </source>
</reference>
<dbReference type="GeneID" id="18563381"/>
<keyword evidence="2" id="KW-1185">Reference proteome</keyword>
<organism evidence="1 2">
    <name type="scientific">Bacillus phage G</name>
    <dbReference type="NCBI Taxonomy" id="2884420"/>
    <lineage>
        <taxon>Viruses</taxon>
        <taxon>Duplodnaviria</taxon>
        <taxon>Heunggongvirae</taxon>
        <taxon>Uroviricota</taxon>
        <taxon>Caudoviricetes</taxon>
        <taxon>Donellivirus</taxon>
        <taxon>Donellivirus gee</taxon>
    </lineage>
</organism>
<evidence type="ECO:0000313" key="1">
    <source>
        <dbReference type="EMBL" id="AEO93425.1"/>
    </source>
</evidence>
<name>G3MBN1_9CAUD</name>
<evidence type="ECO:0000313" key="2">
    <source>
        <dbReference type="Proteomes" id="UP000009273"/>
    </source>
</evidence>
<dbReference type="RefSeq" id="YP_009015468.1">
    <property type="nucleotide sequence ID" value="NC_023719.1"/>
</dbReference>
<sequence>MAVILTPINQVASHPTSKRERELIQQLRVMLKDLPQDVNRTLNTLVEEDRGERWSDMQLLIYLQQAIADINAEPAHTSYELDNFPEPWKACVINGSMIFALIAEGILQVGEQFSYSDNGISLSINLAQGYQSMAQMLLAGYTQLKKDIKRAMRPTAAGVKSSPAPVRIRSYAPRQWTYR</sequence>
<proteinExistence type="predicted"/>
<dbReference type="KEGG" id="vg:18563381"/>
<dbReference type="EMBL" id="JN638751">
    <property type="protein sequence ID" value="AEO93425.1"/>
    <property type="molecule type" value="Genomic_DNA"/>
</dbReference>
<accession>G3MBN1</accession>
<protein>
    <submittedName>
        <fullName evidence="1">Gp165</fullName>
    </submittedName>
</protein>
<dbReference type="Proteomes" id="UP000009273">
    <property type="component" value="Segment"/>
</dbReference>